<keyword evidence="4" id="KW-1185">Reference proteome</keyword>
<keyword evidence="1" id="KW-0813">Transport</keyword>
<gene>
    <name evidence="3" type="ORF">CVN68_07660</name>
</gene>
<dbReference type="PANTHER" id="PTHR34982">
    <property type="entry name" value="YOP PROTEINS TRANSLOCATION PROTEIN L"/>
    <property type="match status" value="1"/>
</dbReference>
<accession>A0A2K8MKZ4</accession>
<evidence type="ECO:0000256" key="2">
    <source>
        <dbReference type="ARBA" id="ARBA00022927"/>
    </source>
</evidence>
<reference evidence="3 4" key="1">
    <citation type="submission" date="2017-11" db="EMBL/GenBank/DDBJ databases">
        <title>Complete genome sequence of Sphingomonas sp. Strain Cra20, a psychrotolerant potential plant growth promoting rhizobacteria.</title>
        <authorList>
            <person name="Luo Y."/>
        </authorList>
    </citation>
    <scope>NUCLEOTIDE SEQUENCE [LARGE SCALE GENOMIC DNA]</scope>
    <source>
        <strain evidence="3 4">Cra20</strain>
    </source>
</reference>
<sequence length="202" mass="21404">MSFLVLHADRLATALADDPLVPTADVGRVQNALALLAEAGDLARGAEEALQAARETARAEGYAAGREEGLAAAESERQAELFRIALRDSQLQRERQKDIARLALEVVRRIAGELDSGTMVAGLAERAAAQLAPDSVAVVRVAPAAIEAVRARLDGRTGLSVEADPLLEGQDCVIETALGRTHAGLETQLAQIERMWGETLHG</sequence>
<dbReference type="EMBL" id="CP024923">
    <property type="protein sequence ID" value="ATY31861.1"/>
    <property type="molecule type" value="Genomic_DNA"/>
</dbReference>
<dbReference type="PANTHER" id="PTHR34982:SF1">
    <property type="entry name" value="FLAGELLAR ASSEMBLY PROTEIN FLIH"/>
    <property type="match status" value="1"/>
</dbReference>
<evidence type="ECO:0000313" key="3">
    <source>
        <dbReference type="EMBL" id="ATY31861.1"/>
    </source>
</evidence>
<protein>
    <recommendedName>
        <fullName evidence="5">Flagellar assembly protein FliH/Type III secretion system HrpE domain-containing protein</fullName>
    </recommendedName>
</protein>
<dbReference type="OrthoDB" id="7188196at2"/>
<organism evidence="3 4">
    <name type="scientific">Sphingomonas psychrotolerans</name>
    <dbReference type="NCBI Taxonomy" id="1327635"/>
    <lineage>
        <taxon>Bacteria</taxon>
        <taxon>Pseudomonadati</taxon>
        <taxon>Pseudomonadota</taxon>
        <taxon>Alphaproteobacteria</taxon>
        <taxon>Sphingomonadales</taxon>
        <taxon>Sphingomonadaceae</taxon>
        <taxon>Sphingomonas</taxon>
    </lineage>
</organism>
<dbReference type="Pfam" id="PF06635">
    <property type="entry name" value="T3SS_SCTL"/>
    <property type="match status" value="1"/>
</dbReference>
<dbReference type="AlphaFoldDB" id="A0A2K8MKZ4"/>
<dbReference type="InterPro" id="IPR051472">
    <property type="entry name" value="T3SS_Stator/FliH"/>
</dbReference>
<evidence type="ECO:0000313" key="4">
    <source>
        <dbReference type="Proteomes" id="UP000229081"/>
    </source>
</evidence>
<keyword evidence="2" id="KW-0653">Protein transport</keyword>
<dbReference type="InterPro" id="IPR010586">
    <property type="entry name" value="T3SS_stator_protein"/>
</dbReference>
<name>A0A2K8MKZ4_9SPHN</name>
<dbReference type="RefSeq" id="WP_100281670.1">
    <property type="nucleotide sequence ID" value="NZ_CP024923.1"/>
</dbReference>
<dbReference type="KEGG" id="sphc:CVN68_07660"/>
<dbReference type="Proteomes" id="UP000229081">
    <property type="component" value="Chromosome"/>
</dbReference>
<dbReference type="GO" id="GO:0015031">
    <property type="term" value="P:protein transport"/>
    <property type="evidence" value="ECO:0007669"/>
    <property type="project" value="UniProtKB-KW"/>
</dbReference>
<evidence type="ECO:0008006" key="5">
    <source>
        <dbReference type="Google" id="ProtNLM"/>
    </source>
</evidence>
<proteinExistence type="predicted"/>
<evidence type="ECO:0000256" key="1">
    <source>
        <dbReference type="ARBA" id="ARBA00022448"/>
    </source>
</evidence>
<dbReference type="GO" id="GO:0005829">
    <property type="term" value="C:cytosol"/>
    <property type="evidence" value="ECO:0007669"/>
    <property type="project" value="TreeGrafter"/>
</dbReference>